<evidence type="ECO:0000313" key="2">
    <source>
        <dbReference type="Proteomes" id="UP000790377"/>
    </source>
</evidence>
<comment type="caution">
    <text evidence="1">The sequence shown here is derived from an EMBL/GenBank/DDBJ whole genome shotgun (WGS) entry which is preliminary data.</text>
</comment>
<dbReference type="EMBL" id="MU267918">
    <property type="protein sequence ID" value="KAH7907305.1"/>
    <property type="molecule type" value="Genomic_DNA"/>
</dbReference>
<protein>
    <submittedName>
        <fullName evidence="1">Uncharacterized protein</fullName>
    </submittedName>
</protein>
<proteinExistence type="predicted"/>
<dbReference type="Proteomes" id="UP000790377">
    <property type="component" value="Unassembled WGS sequence"/>
</dbReference>
<evidence type="ECO:0000313" key="1">
    <source>
        <dbReference type="EMBL" id="KAH7907305.1"/>
    </source>
</evidence>
<sequence>MNSSPSVPISPPLQFFPSRQLSWAKDVLNEFMTSYTKNGPSSFIDAAELDRLSALHKDYSTTQRQLEKIFIGYFSFGGSPALQKHLENCGQLRDDIEEVINESLKASTRKKSAFKQEIDDIPMRRDPKTGVLYIEIPNKDMRSNVHNDAPSNLPRPNLPTSASSRTLVDPSTPVAAQPEPLMRGSSSVGQSSPGLEKAQALLPLAQTFLNTPKAQRSSTTGSAASWENSFSSECQIINGSAESPTYNAGNAANCSGAITQYAYNGKILTEEPAIKRMAQAHDAHRNASKAQRSNTTGSTTSWANSVSSECQIINGSAESPTYNGRGAKDCSGAIVQYAYDGKLTEVTEEPAIAEAQRDASNTQPSNTAAASTWAGSLSSESQIINGSAASPTYHEKDSQKCRGTMTQFAYGSKVLTEEPTEELSEEQPSEGN</sequence>
<accession>A0ACB8A1S7</accession>
<gene>
    <name evidence="1" type="ORF">BJ138DRAFT_519753</name>
</gene>
<reference evidence="1" key="1">
    <citation type="journal article" date="2021" name="New Phytol.">
        <title>Evolutionary innovations through gain and loss of genes in the ectomycorrhizal Boletales.</title>
        <authorList>
            <person name="Wu G."/>
            <person name="Miyauchi S."/>
            <person name="Morin E."/>
            <person name="Kuo A."/>
            <person name="Drula E."/>
            <person name="Varga T."/>
            <person name="Kohler A."/>
            <person name="Feng B."/>
            <person name="Cao Y."/>
            <person name="Lipzen A."/>
            <person name="Daum C."/>
            <person name="Hundley H."/>
            <person name="Pangilinan J."/>
            <person name="Johnson J."/>
            <person name="Barry K."/>
            <person name="LaButti K."/>
            <person name="Ng V."/>
            <person name="Ahrendt S."/>
            <person name="Min B."/>
            <person name="Choi I.G."/>
            <person name="Park H."/>
            <person name="Plett J.M."/>
            <person name="Magnuson J."/>
            <person name="Spatafora J.W."/>
            <person name="Nagy L.G."/>
            <person name="Henrissat B."/>
            <person name="Grigoriev I.V."/>
            <person name="Yang Z.L."/>
            <person name="Xu J."/>
            <person name="Martin F.M."/>
        </authorList>
    </citation>
    <scope>NUCLEOTIDE SEQUENCE</scope>
    <source>
        <strain evidence="1">ATCC 28755</strain>
    </source>
</reference>
<organism evidence="1 2">
    <name type="scientific">Hygrophoropsis aurantiaca</name>
    <dbReference type="NCBI Taxonomy" id="72124"/>
    <lineage>
        <taxon>Eukaryota</taxon>
        <taxon>Fungi</taxon>
        <taxon>Dikarya</taxon>
        <taxon>Basidiomycota</taxon>
        <taxon>Agaricomycotina</taxon>
        <taxon>Agaricomycetes</taxon>
        <taxon>Agaricomycetidae</taxon>
        <taxon>Boletales</taxon>
        <taxon>Coniophorineae</taxon>
        <taxon>Hygrophoropsidaceae</taxon>
        <taxon>Hygrophoropsis</taxon>
    </lineage>
</organism>
<keyword evidence="2" id="KW-1185">Reference proteome</keyword>
<name>A0ACB8A1S7_9AGAM</name>